<dbReference type="CDD" id="cd03235">
    <property type="entry name" value="ABC_Metallic_Cations"/>
    <property type="match status" value="1"/>
</dbReference>
<dbReference type="InterPro" id="IPR050153">
    <property type="entry name" value="Metal_Ion_Import_ABC"/>
</dbReference>
<dbReference type="InterPro" id="IPR017871">
    <property type="entry name" value="ABC_transporter-like_CS"/>
</dbReference>
<evidence type="ECO:0000256" key="3">
    <source>
        <dbReference type="ARBA" id="ARBA00022741"/>
    </source>
</evidence>
<feature type="domain" description="ABC transporter" evidence="5">
    <location>
        <begin position="6"/>
        <end position="245"/>
    </location>
</feature>
<dbReference type="InterPro" id="IPR003439">
    <property type="entry name" value="ABC_transporter-like_ATP-bd"/>
</dbReference>
<dbReference type="InterPro" id="IPR027417">
    <property type="entry name" value="P-loop_NTPase"/>
</dbReference>
<evidence type="ECO:0000313" key="7">
    <source>
        <dbReference type="Proteomes" id="UP001385389"/>
    </source>
</evidence>
<dbReference type="Proteomes" id="UP001385389">
    <property type="component" value="Chromosome"/>
</dbReference>
<keyword evidence="3" id="KW-0547">Nucleotide-binding</keyword>
<proteinExistence type="inferred from homology"/>
<gene>
    <name evidence="6" type="ORF">V8V93_08285</name>
</gene>
<keyword evidence="7" id="KW-1185">Reference proteome</keyword>
<dbReference type="SMART" id="SM00382">
    <property type="entry name" value="AAA"/>
    <property type="match status" value="1"/>
</dbReference>
<accession>A0ABZ2J4Y1</accession>
<evidence type="ECO:0000256" key="4">
    <source>
        <dbReference type="ARBA" id="ARBA00022840"/>
    </source>
</evidence>
<dbReference type="InterPro" id="IPR003593">
    <property type="entry name" value="AAA+_ATPase"/>
</dbReference>
<dbReference type="PROSITE" id="PS00211">
    <property type="entry name" value="ABC_TRANSPORTER_1"/>
    <property type="match status" value="1"/>
</dbReference>
<dbReference type="PANTHER" id="PTHR42734">
    <property type="entry name" value="METAL TRANSPORT SYSTEM ATP-BINDING PROTEIN TM_0124-RELATED"/>
    <property type="match status" value="1"/>
</dbReference>
<protein>
    <submittedName>
        <fullName evidence="6">Metal ABC transporter ATP-binding protein</fullName>
    </submittedName>
</protein>
<dbReference type="GO" id="GO:0005524">
    <property type="term" value="F:ATP binding"/>
    <property type="evidence" value="ECO:0007669"/>
    <property type="project" value="UniProtKB-KW"/>
</dbReference>
<keyword evidence="4 6" id="KW-0067">ATP-binding</keyword>
<evidence type="ECO:0000256" key="2">
    <source>
        <dbReference type="ARBA" id="ARBA00022448"/>
    </source>
</evidence>
<evidence type="ECO:0000256" key="1">
    <source>
        <dbReference type="ARBA" id="ARBA00005417"/>
    </source>
</evidence>
<reference evidence="6 7" key="1">
    <citation type="submission" date="2024-03" db="EMBL/GenBank/DDBJ databases">
        <title>Phenotype and Genome Characterization of a Sulfate-Reducing Bacterium Pseudodesulfovibrio sp. strain 5S69, isolated from Petroleum Reservoir in Tatarstan (Russia).</title>
        <authorList>
            <person name="Bidzhieva S.K."/>
            <person name="Kadnikov V."/>
            <person name="Tourova T.P."/>
            <person name="Samigullina S.R."/>
            <person name="Sokolova D.S."/>
            <person name="Poltaraus A.B."/>
            <person name="Avtukh A.N."/>
            <person name="Tereshina V.M."/>
            <person name="Mardanov A.V."/>
            <person name="Nazina T.N."/>
        </authorList>
    </citation>
    <scope>NUCLEOTIDE SEQUENCE [LARGE SCALE GENOMIC DNA]</scope>
    <source>
        <strain evidence="6 7">5S69</strain>
    </source>
</reference>
<dbReference type="Gene3D" id="3.40.50.300">
    <property type="entry name" value="P-loop containing nucleotide triphosphate hydrolases"/>
    <property type="match status" value="1"/>
</dbReference>
<dbReference type="PROSITE" id="PS50893">
    <property type="entry name" value="ABC_TRANSPORTER_2"/>
    <property type="match status" value="1"/>
</dbReference>
<dbReference type="Pfam" id="PF00005">
    <property type="entry name" value="ABC_tran"/>
    <property type="match status" value="1"/>
</dbReference>
<evidence type="ECO:0000313" key="6">
    <source>
        <dbReference type="EMBL" id="WWX24196.1"/>
    </source>
</evidence>
<sequence length="274" mass="29231">MAEPVVDIQGLNYSPGGLPVLENVDLRIERGDYLAVLGPNGGGKSTLLKLMLGLIRPDSGTIRVLGLRPGEAGGRIGYLPQHTVVGSSFPITVIEAVCMGTVKPGFKGMSGRHSRMDHEKARMALKKVGMLDYQGRGLARLSGGQKQRVFIARALVDNPELLLLDEPTASVDSASRISLFSLLNELNKDMTVIMVSHDISSLASGVKSVACVNRTLHFHKAPEITDDMFAMTYGGSGDQCCPVELVTHGRVPHRVLAPHDSEDAAPKADKGGEA</sequence>
<dbReference type="RefSeq" id="WP_338669888.1">
    <property type="nucleotide sequence ID" value="NZ_CP146609.1"/>
</dbReference>
<dbReference type="SUPFAM" id="SSF52540">
    <property type="entry name" value="P-loop containing nucleoside triphosphate hydrolases"/>
    <property type="match status" value="1"/>
</dbReference>
<dbReference type="EMBL" id="CP146609">
    <property type="protein sequence ID" value="WWX24196.1"/>
    <property type="molecule type" value="Genomic_DNA"/>
</dbReference>
<name>A0ABZ2J4Y1_9BACT</name>
<keyword evidence="2" id="KW-0813">Transport</keyword>
<organism evidence="6 7">
    <name type="scientific">Pseudodesulfovibrio methanolicus</name>
    <dbReference type="NCBI Taxonomy" id="3126690"/>
    <lineage>
        <taxon>Bacteria</taxon>
        <taxon>Pseudomonadati</taxon>
        <taxon>Thermodesulfobacteriota</taxon>
        <taxon>Desulfovibrionia</taxon>
        <taxon>Desulfovibrionales</taxon>
        <taxon>Desulfovibrionaceae</taxon>
    </lineage>
</organism>
<comment type="similarity">
    <text evidence="1">Belongs to the ABC transporter superfamily.</text>
</comment>
<dbReference type="PANTHER" id="PTHR42734:SF17">
    <property type="entry name" value="METAL TRANSPORT SYSTEM ATP-BINDING PROTEIN TM_0124-RELATED"/>
    <property type="match status" value="1"/>
</dbReference>
<evidence type="ECO:0000259" key="5">
    <source>
        <dbReference type="PROSITE" id="PS50893"/>
    </source>
</evidence>